<protein>
    <recommendedName>
        <fullName evidence="4 11">6-carboxyhexanoate--CoA ligase</fullName>
        <ecNumber evidence="4 11">6.2.1.14</ecNumber>
    </recommendedName>
    <alternativeName>
        <fullName evidence="11">Pimeloyl-CoA synthase</fullName>
    </alternativeName>
</protein>
<dbReference type="NCBIfam" id="TIGR01204">
    <property type="entry name" value="bioW"/>
    <property type="match status" value="1"/>
</dbReference>
<evidence type="ECO:0000256" key="9">
    <source>
        <dbReference type="ARBA" id="ARBA00022842"/>
    </source>
</evidence>
<evidence type="ECO:0000256" key="7">
    <source>
        <dbReference type="ARBA" id="ARBA00022756"/>
    </source>
</evidence>
<evidence type="ECO:0000256" key="8">
    <source>
        <dbReference type="ARBA" id="ARBA00022840"/>
    </source>
</evidence>
<dbReference type="RefSeq" id="WP_110938984.1">
    <property type="nucleotide sequence ID" value="NZ_KZ614148.1"/>
</dbReference>
<comment type="subunit">
    <text evidence="3 11">Homodimer.</text>
</comment>
<keyword evidence="9 11" id="KW-0460">Magnesium</keyword>
<organism evidence="12 13">
    <name type="scientific">Salipaludibacillus neizhouensis</name>
    <dbReference type="NCBI Taxonomy" id="885475"/>
    <lineage>
        <taxon>Bacteria</taxon>
        <taxon>Bacillati</taxon>
        <taxon>Bacillota</taxon>
        <taxon>Bacilli</taxon>
        <taxon>Bacillales</taxon>
        <taxon>Bacillaceae</taxon>
    </lineage>
</organism>
<reference evidence="12 13" key="1">
    <citation type="submission" date="2017-10" db="EMBL/GenBank/DDBJ databases">
        <title>Bacillus sp. nov., a halophilic bacterium isolated from a Keqin Lake.</title>
        <authorList>
            <person name="Wang H."/>
        </authorList>
    </citation>
    <scope>NUCLEOTIDE SEQUENCE [LARGE SCALE GENOMIC DNA]</scope>
    <source>
        <strain evidence="12 13">KCTC 13187</strain>
    </source>
</reference>
<evidence type="ECO:0000313" key="12">
    <source>
        <dbReference type="EMBL" id="RKL64871.1"/>
    </source>
</evidence>
<keyword evidence="7 11" id="KW-0093">Biotin biosynthesis</keyword>
<keyword evidence="8 11" id="KW-0067">ATP-binding</keyword>
<dbReference type="EMBL" id="PDOE01000031">
    <property type="protein sequence ID" value="RKL64871.1"/>
    <property type="molecule type" value="Genomic_DNA"/>
</dbReference>
<evidence type="ECO:0000256" key="4">
    <source>
        <dbReference type="ARBA" id="ARBA00012984"/>
    </source>
</evidence>
<keyword evidence="6 11" id="KW-0547">Nucleotide-binding</keyword>
<evidence type="ECO:0000256" key="5">
    <source>
        <dbReference type="ARBA" id="ARBA00022598"/>
    </source>
</evidence>
<comment type="pathway">
    <text evidence="2 11">Metabolic intermediate metabolism; pimeloyl-CoA biosynthesis; pimeloyl-CoA from pimelate: step 1/1.</text>
</comment>
<comment type="function">
    <text evidence="11">Catalyzes the transformation of pimelate into pimeloyl-CoA with concomitant hydrolysis of ATP to AMP.</text>
</comment>
<dbReference type="GO" id="GO:0000287">
    <property type="term" value="F:magnesium ion binding"/>
    <property type="evidence" value="ECO:0007669"/>
    <property type="project" value="UniProtKB-UniRule"/>
</dbReference>
<accession>A0A3A9K3L5</accession>
<evidence type="ECO:0000256" key="2">
    <source>
        <dbReference type="ARBA" id="ARBA00005075"/>
    </source>
</evidence>
<dbReference type="HAMAP" id="MF_00668">
    <property type="entry name" value="BioW"/>
    <property type="match status" value="1"/>
</dbReference>
<evidence type="ECO:0000256" key="6">
    <source>
        <dbReference type="ARBA" id="ARBA00022741"/>
    </source>
</evidence>
<name>A0A3A9K3L5_9BACI</name>
<dbReference type="GO" id="GO:0005524">
    <property type="term" value="F:ATP binding"/>
    <property type="evidence" value="ECO:0007669"/>
    <property type="project" value="UniProtKB-KW"/>
</dbReference>
<evidence type="ECO:0000256" key="10">
    <source>
        <dbReference type="ARBA" id="ARBA00049553"/>
    </source>
</evidence>
<comment type="catalytic activity">
    <reaction evidence="10 11">
        <text>heptanedioate + ATP + CoA = 6-carboxyhexanoyl-CoA + AMP + diphosphate</text>
        <dbReference type="Rhea" id="RHEA:14781"/>
        <dbReference type="ChEBI" id="CHEBI:30616"/>
        <dbReference type="ChEBI" id="CHEBI:33019"/>
        <dbReference type="ChEBI" id="CHEBI:36165"/>
        <dbReference type="ChEBI" id="CHEBI:57287"/>
        <dbReference type="ChEBI" id="CHEBI:57360"/>
        <dbReference type="ChEBI" id="CHEBI:456215"/>
        <dbReference type="EC" id="6.2.1.14"/>
    </reaction>
</comment>
<evidence type="ECO:0000256" key="11">
    <source>
        <dbReference type="HAMAP-Rule" id="MF_00668"/>
    </source>
</evidence>
<dbReference type="NCBIfam" id="NF002360">
    <property type="entry name" value="PRK01322.1"/>
    <property type="match status" value="1"/>
</dbReference>
<dbReference type="Pfam" id="PF03744">
    <property type="entry name" value="BioW"/>
    <property type="match status" value="1"/>
</dbReference>
<dbReference type="GO" id="GO:0042410">
    <property type="term" value="F:6-carboxyhexanoate-CoA ligase activity"/>
    <property type="evidence" value="ECO:0007669"/>
    <property type="project" value="UniProtKB-UniRule"/>
</dbReference>
<dbReference type="Proteomes" id="UP000281498">
    <property type="component" value="Unassembled WGS sequence"/>
</dbReference>
<comment type="caution">
    <text evidence="12">The sequence shown here is derived from an EMBL/GenBank/DDBJ whole genome shotgun (WGS) entry which is preliminary data.</text>
</comment>
<evidence type="ECO:0000313" key="13">
    <source>
        <dbReference type="Proteomes" id="UP000281498"/>
    </source>
</evidence>
<dbReference type="UniPathway" id="UPA00999">
    <property type="reaction ID" value="UER00351"/>
</dbReference>
<dbReference type="EC" id="6.2.1.14" evidence="4 11"/>
<comment type="similarity">
    <text evidence="11">Belongs to the BioW family.</text>
</comment>
<dbReference type="AlphaFoldDB" id="A0A3A9K3L5"/>
<dbReference type="OrthoDB" id="9792985at2"/>
<dbReference type="GO" id="GO:0009102">
    <property type="term" value="P:biotin biosynthetic process"/>
    <property type="evidence" value="ECO:0007669"/>
    <property type="project" value="UniProtKB-UniRule"/>
</dbReference>
<sequence>MQEEEYYSVRMRAAKNTVLKKGGKHISGGEVLSTYSNIKQSVNALLEKALTHSRGKPDFMQIQFESINESIKLVKPLRVETNEVETVENGKTLARAMLEKSGVPKRIIDKAYKQIPEYSSIRGAILFDIHSGERIDNNSEKGVRVSRIDWLNANFEKWTDENNQPKSSRVKEALAIATKVCDHPSTIAELCWSDDPDYVTGYVANKKLGYQRITRLKEYGDEQGCRIFFVDGVRDLPTYINFLEKKPIFIKWEEDDIDT</sequence>
<comment type="cofactor">
    <cofactor evidence="1 11">
        <name>Mg(2+)</name>
        <dbReference type="ChEBI" id="CHEBI:18420"/>
    </cofactor>
</comment>
<dbReference type="InterPro" id="IPR005499">
    <property type="entry name" value="BioW"/>
</dbReference>
<keyword evidence="5 11" id="KW-0436">Ligase</keyword>
<proteinExistence type="inferred from homology"/>
<gene>
    <name evidence="11 12" type="primary">bioW</name>
    <name evidence="12" type="ORF">CR203_23905</name>
</gene>
<evidence type="ECO:0000256" key="3">
    <source>
        <dbReference type="ARBA" id="ARBA00011738"/>
    </source>
</evidence>
<keyword evidence="13" id="KW-1185">Reference proteome</keyword>
<evidence type="ECO:0000256" key="1">
    <source>
        <dbReference type="ARBA" id="ARBA00001946"/>
    </source>
</evidence>